<organism evidence="2 3">
    <name type="scientific">Tulasnella calospora MUT 4182</name>
    <dbReference type="NCBI Taxonomy" id="1051891"/>
    <lineage>
        <taxon>Eukaryota</taxon>
        <taxon>Fungi</taxon>
        <taxon>Dikarya</taxon>
        <taxon>Basidiomycota</taxon>
        <taxon>Agaricomycotina</taxon>
        <taxon>Agaricomycetes</taxon>
        <taxon>Cantharellales</taxon>
        <taxon>Tulasnellaceae</taxon>
        <taxon>Tulasnella</taxon>
    </lineage>
</organism>
<sequence>MVELARRASQAAKKPFEKKGKRDPPDHTGSQLNSIGRPLENDGPVAGCEDRNDNAETTCPPKPVNNTPLPLLPPELWGEIFKHATNTHPPPMTIHDFTDAGCIDSPRLTCVELQRRLHHLSMKTKAALTLVCRSWHPLAKPILFESVRITDVGQIESLLLLLESDQKAGKTGPASSAWWIRELWFDTTICTCARPYVADALAKLLKLCRRVLAFRKFGKSSCSANDIQEVNVVLEPLICQANHAKDDEGPQ</sequence>
<dbReference type="AlphaFoldDB" id="A0A0C3MJJ3"/>
<accession>A0A0C3MJJ3</accession>
<gene>
    <name evidence="2" type="ORF">M407DRAFT_17453</name>
</gene>
<reference evidence="2 3" key="1">
    <citation type="submission" date="2014-04" db="EMBL/GenBank/DDBJ databases">
        <authorList>
            <consortium name="DOE Joint Genome Institute"/>
            <person name="Kuo A."/>
            <person name="Girlanda M."/>
            <person name="Perotto S."/>
            <person name="Kohler A."/>
            <person name="Nagy L.G."/>
            <person name="Floudas D."/>
            <person name="Copeland A."/>
            <person name="Barry K.W."/>
            <person name="Cichocki N."/>
            <person name="Veneault-Fourrey C."/>
            <person name="LaButti K."/>
            <person name="Lindquist E.A."/>
            <person name="Lipzen A."/>
            <person name="Lundell T."/>
            <person name="Morin E."/>
            <person name="Murat C."/>
            <person name="Sun H."/>
            <person name="Tunlid A."/>
            <person name="Henrissat B."/>
            <person name="Grigoriev I.V."/>
            <person name="Hibbett D.S."/>
            <person name="Martin F."/>
            <person name="Nordberg H.P."/>
            <person name="Cantor M.N."/>
            <person name="Hua S.X."/>
        </authorList>
    </citation>
    <scope>NUCLEOTIDE SEQUENCE [LARGE SCALE GENOMIC DNA]</scope>
    <source>
        <strain evidence="2 3">MUT 4182</strain>
    </source>
</reference>
<evidence type="ECO:0000256" key="1">
    <source>
        <dbReference type="SAM" id="MobiDB-lite"/>
    </source>
</evidence>
<evidence type="ECO:0000313" key="3">
    <source>
        <dbReference type="Proteomes" id="UP000054248"/>
    </source>
</evidence>
<dbReference type="HOGENOM" id="CLU_1107784_0_0_1"/>
<name>A0A0C3MJJ3_9AGAM</name>
<dbReference type="Proteomes" id="UP000054248">
    <property type="component" value="Unassembled WGS sequence"/>
</dbReference>
<proteinExistence type="predicted"/>
<dbReference type="EMBL" id="KN822946">
    <property type="protein sequence ID" value="KIO33852.1"/>
    <property type="molecule type" value="Genomic_DNA"/>
</dbReference>
<feature type="region of interest" description="Disordered" evidence="1">
    <location>
        <begin position="1"/>
        <end position="70"/>
    </location>
</feature>
<reference evidence="3" key="2">
    <citation type="submission" date="2015-01" db="EMBL/GenBank/DDBJ databases">
        <title>Evolutionary Origins and Diversification of the Mycorrhizal Mutualists.</title>
        <authorList>
            <consortium name="DOE Joint Genome Institute"/>
            <consortium name="Mycorrhizal Genomics Consortium"/>
            <person name="Kohler A."/>
            <person name="Kuo A."/>
            <person name="Nagy L.G."/>
            <person name="Floudas D."/>
            <person name="Copeland A."/>
            <person name="Barry K.W."/>
            <person name="Cichocki N."/>
            <person name="Veneault-Fourrey C."/>
            <person name="LaButti K."/>
            <person name="Lindquist E.A."/>
            <person name="Lipzen A."/>
            <person name="Lundell T."/>
            <person name="Morin E."/>
            <person name="Murat C."/>
            <person name="Riley R."/>
            <person name="Ohm R."/>
            <person name="Sun H."/>
            <person name="Tunlid A."/>
            <person name="Henrissat B."/>
            <person name="Grigoriev I.V."/>
            <person name="Hibbett D.S."/>
            <person name="Martin F."/>
        </authorList>
    </citation>
    <scope>NUCLEOTIDE SEQUENCE [LARGE SCALE GENOMIC DNA]</scope>
    <source>
        <strain evidence="3">MUT 4182</strain>
    </source>
</reference>
<evidence type="ECO:0008006" key="4">
    <source>
        <dbReference type="Google" id="ProtNLM"/>
    </source>
</evidence>
<feature type="compositionally biased region" description="Basic and acidic residues" evidence="1">
    <location>
        <begin position="14"/>
        <end position="26"/>
    </location>
</feature>
<keyword evidence="3" id="KW-1185">Reference proteome</keyword>
<protein>
    <recommendedName>
        <fullName evidence="4">F-box domain-containing protein</fullName>
    </recommendedName>
</protein>
<evidence type="ECO:0000313" key="2">
    <source>
        <dbReference type="EMBL" id="KIO33852.1"/>
    </source>
</evidence>
<dbReference type="OrthoDB" id="3256525at2759"/>